<dbReference type="OrthoDB" id="4369213at2759"/>
<dbReference type="Proteomes" id="UP000242791">
    <property type="component" value="Unassembled WGS sequence"/>
</dbReference>
<evidence type="ECO:0000313" key="2">
    <source>
        <dbReference type="Proteomes" id="UP000242791"/>
    </source>
</evidence>
<dbReference type="STRING" id="1658174.A0A1J9QC19"/>
<dbReference type="VEuPathDB" id="FungiDB:ACJ73_02566"/>
<evidence type="ECO:0000313" key="1">
    <source>
        <dbReference type="EMBL" id="OJD26065.1"/>
    </source>
</evidence>
<sequence length="172" mass="19408">MYDNWIFRLKKIKGYMQEYAQGSSSPTNRAMNQLVKGCRMAMYNATILAKENKQLRAANEKQKRKRQRGCTYIAEEGVLTVREGMDRIQPTEEERSRVVEASNSRPQKRAASRCTLNAFRRGWWSALLLGTAQDSILPQRLEINISKLRPQAAGFKVGNAFPCTPPAAAAPS</sequence>
<accession>A0A1J9QC19</accession>
<keyword evidence="2" id="KW-1185">Reference proteome</keyword>
<protein>
    <submittedName>
        <fullName evidence="1">Uncharacterized protein</fullName>
    </submittedName>
</protein>
<name>A0A1J9QC19_9EURO</name>
<organism evidence="1 2">
    <name type="scientific">Blastomyces percursus</name>
    <dbReference type="NCBI Taxonomy" id="1658174"/>
    <lineage>
        <taxon>Eukaryota</taxon>
        <taxon>Fungi</taxon>
        <taxon>Dikarya</taxon>
        <taxon>Ascomycota</taxon>
        <taxon>Pezizomycotina</taxon>
        <taxon>Eurotiomycetes</taxon>
        <taxon>Eurotiomycetidae</taxon>
        <taxon>Onygenales</taxon>
        <taxon>Ajellomycetaceae</taxon>
        <taxon>Blastomyces</taxon>
    </lineage>
</organism>
<comment type="caution">
    <text evidence="1">The sequence shown here is derived from an EMBL/GenBank/DDBJ whole genome shotgun (WGS) entry which is preliminary data.</text>
</comment>
<dbReference type="EMBL" id="LGTZ01000278">
    <property type="protein sequence ID" value="OJD26065.1"/>
    <property type="molecule type" value="Genomic_DNA"/>
</dbReference>
<proteinExistence type="predicted"/>
<dbReference type="AlphaFoldDB" id="A0A1J9QC19"/>
<gene>
    <name evidence="1" type="ORF">ACJ73_02566</name>
</gene>
<reference evidence="1 2" key="1">
    <citation type="submission" date="2015-08" db="EMBL/GenBank/DDBJ databases">
        <title>Emmonsia species relationships and genome sequence.</title>
        <authorList>
            <person name="Cuomo C.A."/>
            <person name="Schwartz I.S."/>
            <person name="Kenyon C."/>
            <person name="De Hoog G.S."/>
            <person name="Govender N.P."/>
            <person name="Botha A."/>
            <person name="Moreno L."/>
            <person name="De Vries M."/>
            <person name="Munoz J.F."/>
            <person name="Stielow J.B."/>
        </authorList>
    </citation>
    <scope>NUCLEOTIDE SEQUENCE [LARGE SCALE GENOMIC DNA]</scope>
    <source>
        <strain evidence="1 2">EI222</strain>
    </source>
</reference>